<reference evidence="3" key="1">
    <citation type="submission" date="2022-06" db="EMBL/GenBank/DDBJ databases">
        <title>Detection of beta-lactamases in bacteria of animal origin.</title>
        <authorList>
            <person name="Mlynarcik P."/>
            <person name="Zdarska V."/>
            <person name="Chudobova H."/>
            <person name="Prochazkova P."/>
            <person name="Hricova K."/>
            <person name="Mezerova K."/>
            <person name="Bardon J."/>
            <person name="Dolejska M."/>
            <person name="Sukkar I."/>
            <person name="Kolar M."/>
        </authorList>
    </citation>
    <scope>NUCLEOTIDE SEQUENCE</scope>
    <source>
        <strain evidence="3">S 300-3</strain>
    </source>
</reference>
<dbReference type="Proteomes" id="UP001165292">
    <property type="component" value="Unassembled WGS sequence"/>
</dbReference>
<feature type="compositionally biased region" description="Low complexity" evidence="2">
    <location>
        <begin position="128"/>
        <end position="150"/>
    </location>
</feature>
<feature type="coiled-coil region" evidence="1">
    <location>
        <begin position="23"/>
        <end position="61"/>
    </location>
</feature>
<keyword evidence="1" id="KW-0175">Coiled coil</keyword>
<dbReference type="AlphaFoldDB" id="A0AA42BC61"/>
<proteinExistence type="predicted"/>
<feature type="region of interest" description="Disordered" evidence="2">
    <location>
        <begin position="128"/>
        <end position="230"/>
    </location>
</feature>
<feature type="compositionally biased region" description="Low complexity" evidence="2">
    <location>
        <begin position="158"/>
        <end position="208"/>
    </location>
</feature>
<protein>
    <submittedName>
        <fullName evidence="3">AlgP family protein</fullName>
    </submittedName>
</protein>
<sequence>MPAKKKTVSSPLHLLQQLSRSLVEHLEKACADAQKEVHGLLAKLEKQRAKTRDKLVRARAKLDEAGAAGKSKAQGKARARIDELDEALALLDVRQRETLAYLADLERDTQQSLKLAEGIRRVEEAAAQTVAAPAKSASAAAPSRSRQRSTPKTTPAQAVTKAAGPKPAPAARAAAAKPRATRSTTSKAKPAAAAKPTVDAAKPAAAKKPAPRKPATRKPARATQAPASSS</sequence>
<evidence type="ECO:0000256" key="2">
    <source>
        <dbReference type="SAM" id="MobiDB-lite"/>
    </source>
</evidence>
<organism evidence="3 4">
    <name type="scientific">Stutzerimonas nitrititolerans</name>
    <dbReference type="NCBI Taxonomy" id="2482751"/>
    <lineage>
        <taxon>Bacteria</taxon>
        <taxon>Pseudomonadati</taxon>
        <taxon>Pseudomonadota</taxon>
        <taxon>Gammaproteobacteria</taxon>
        <taxon>Pseudomonadales</taxon>
        <taxon>Pseudomonadaceae</taxon>
        <taxon>Stutzerimonas</taxon>
    </lineage>
</organism>
<comment type="caution">
    <text evidence="3">The sequence shown here is derived from an EMBL/GenBank/DDBJ whole genome shotgun (WGS) entry which is preliminary data.</text>
</comment>
<dbReference type="InterPro" id="IPR047725">
    <property type="entry name" value="AlgP_N"/>
</dbReference>
<dbReference type="NCBIfam" id="NF038178">
    <property type="entry name" value="AlgP_Nterm"/>
    <property type="match status" value="1"/>
</dbReference>
<name>A0AA42BC61_9GAMM</name>
<accession>A0AA42BC61</accession>
<gene>
    <name evidence="3" type="ORF">NJF43_04435</name>
</gene>
<evidence type="ECO:0000313" key="4">
    <source>
        <dbReference type="Proteomes" id="UP001165292"/>
    </source>
</evidence>
<evidence type="ECO:0000256" key="1">
    <source>
        <dbReference type="SAM" id="Coils"/>
    </source>
</evidence>
<feature type="compositionally biased region" description="Basic residues" evidence="2">
    <location>
        <begin position="209"/>
        <end position="220"/>
    </location>
</feature>
<evidence type="ECO:0000313" key="3">
    <source>
        <dbReference type="EMBL" id="MCO7544001.1"/>
    </source>
</evidence>
<dbReference type="EMBL" id="JAMYBS010000003">
    <property type="protein sequence ID" value="MCO7544001.1"/>
    <property type="molecule type" value="Genomic_DNA"/>
</dbReference>